<comment type="caution">
    <text evidence="2">The sequence shown here is derived from an EMBL/GenBank/DDBJ whole genome shotgun (WGS) entry which is preliminary data.</text>
</comment>
<keyword evidence="3" id="KW-1185">Reference proteome</keyword>
<accession>Q0G372</accession>
<feature type="region of interest" description="Disordered" evidence="1">
    <location>
        <begin position="18"/>
        <end position="49"/>
    </location>
</feature>
<gene>
    <name evidence="2" type="ORF">FP2506_16039</name>
</gene>
<dbReference type="AlphaFoldDB" id="Q0G372"/>
<proteinExistence type="predicted"/>
<protein>
    <submittedName>
        <fullName evidence="2">Uncharacterized protein</fullName>
    </submittedName>
</protein>
<organism evidence="2 3">
    <name type="scientific">Fulvimarina pelagi HTCC2506</name>
    <dbReference type="NCBI Taxonomy" id="314231"/>
    <lineage>
        <taxon>Bacteria</taxon>
        <taxon>Pseudomonadati</taxon>
        <taxon>Pseudomonadota</taxon>
        <taxon>Alphaproteobacteria</taxon>
        <taxon>Hyphomicrobiales</taxon>
        <taxon>Aurantimonadaceae</taxon>
        <taxon>Fulvimarina</taxon>
    </lineage>
</organism>
<sequence>MFDFPIVRILVGRHSRRQRSGDVGRSRRALQPECHTSGSRFVSNDERHPLQAERRSLKTRKVTGIVVAVIGRIMLMMVFEIGGGNVVVRLVEVVRVTMVLLREVSMSDRGGFVERR</sequence>
<dbReference type="Proteomes" id="UP000004310">
    <property type="component" value="Unassembled WGS sequence"/>
</dbReference>
<evidence type="ECO:0000256" key="1">
    <source>
        <dbReference type="SAM" id="MobiDB-lite"/>
    </source>
</evidence>
<evidence type="ECO:0000313" key="2">
    <source>
        <dbReference type="EMBL" id="EAU41959.1"/>
    </source>
</evidence>
<name>Q0G372_9HYPH</name>
<dbReference type="EMBL" id="AATP01000002">
    <property type="protein sequence ID" value="EAU41959.1"/>
    <property type="molecule type" value="Genomic_DNA"/>
</dbReference>
<evidence type="ECO:0000313" key="3">
    <source>
        <dbReference type="Proteomes" id="UP000004310"/>
    </source>
</evidence>
<dbReference type="HOGENOM" id="CLU_2093273_0_0_5"/>
<reference evidence="2 3" key="1">
    <citation type="journal article" date="2010" name="J. Bacteriol.">
        <title>Genome sequence of Fulvimarina pelagi HTCC2506T, a Mn(II)-oxidizing alphaproteobacterium possessing an aerobic anoxygenic photosynthetic gene cluster and Xanthorhodopsin.</title>
        <authorList>
            <person name="Kang I."/>
            <person name="Oh H.M."/>
            <person name="Lim S.I."/>
            <person name="Ferriera S."/>
            <person name="Giovannoni S.J."/>
            <person name="Cho J.C."/>
        </authorList>
    </citation>
    <scope>NUCLEOTIDE SEQUENCE [LARGE SCALE GENOMIC DNA]</scope>
    <source>
        <strain evidence="2 3">HTCC2506</strain>
    </source>
</reference>